<gene>
    <name evidence="10" type="ORF">ALO_19312</name>
</gene>
<evidence type="ECO:0000256" key="7">
    <source>
        <dbReference type="PROSITE-ProRule" id="PRU01091"/>
    </source>
</evidence>
<dbReference type="SMART" id="SM00448">
    <property type="entry name" value="REC"/>
    <property type="match status" value="1"/>
</dbReference>
<dbReference type="eggNOG" id="COG0745">
    <property type="taxonomic scope" value="Bacteria"/>
</dbReference>
<evidence type="ECO:0000256" key="1">
    <source>
        <dbReference type="ARBA" id="ARBA00022553"/>
    </source>
</evidence>
<dbReference type="Pfam" id="PF00072">
    <property type="entry name" value="Response_reg"/>
    <property type="match status" value="1"/>
</dbReference>
<dbReference type="Gene3D" id="1.10.10.10">
    <property type="entry name" value="Winged helix-like DNA-binding domain superfamily/Winged helix DNA-binding domain"/>
    <property type="match status" value="1"/>
</dbReference>
<dbReference type="PROSITE" id="PS51755">
    <property type="entry name" value="OMPR_PHOB"/>
    <property type="match status" value="1"/>
</dbReference>
<evidence type="ECO:0000259" key="8">
    <source>
        <dbReference type="PROSITE" id="PS50110"/>
    </source>
</evidence>
<dbReference type="PANTHER" id="PTHR48111:SF22">
    <property type="entry name" value="REGULATOR OF RPOS"/>
    <property type="match status" value="1"/>
</dbReference>
<dbReference type="GO" id="GO:0006355">
    <property type="term" value="P:regulation of DNA-templated transcription"/>
    <property type="evidence" value="ECO:0007669"/>
    <property type="project" value="InterPro"/>
</dbReference>
<dbReference type="Gene3D" id="3.40.50.2300">
    <property type="match status" value="1"/>
</dbReference>
<dbReference type="InterPro" id="IPR016032">
    <property type="entry name" value="Sig_transdc_resp-reg_C-effctor"/>
</dbReference>
<accession>F7NP21</accession>
<dbReference type="GO" id="GO:0005829">
    <property type="term" value="C:cytosol"/>
    <property type="evidence" value="ECO:0007669"/>
    <property type="project" value="TreeGrafter"/>
</dbReference>
<dbReference type="GO" id="GO:0000156">
    <property type="term" value="F:phosphorelay response regulator activity"/>
    <property type="evidence" value="ECO:0007669"/>
    <property type="project" value="TreeGrafter"/>
</dbReference>
<dbReference type="GO" id="GO:0000976">
    <property type="term" value="F:transcription cis-regulatory region binding"/>
    <property type="evidence" value="ECO:0007669"/>
    <property type="project" value="TreeGrafter"/>
</dbReference>
<dbReference type="SUPFAM" id="SSF52172">
    <property type="entry name" value="CheY-like"/>
    <property type="match status" value="1"/>
</dbReference>
<evidence type="ECO:0000256" key="4">
    <source>
        <dbReference type="ARBA" id="ARBA00023125"/>
    </source>
</evidence>
<dbReference type="PANTHER" id="PTHR48111">
    <property type="entry name" value="REGULATOR OF RPOS"/>
    <property type="match status" value="1"/>
</dbReference>
<keyword evidence="2" id="KW-0902">Two-component regulatory system</keyword>
<evidence type="ECO:0000256" key="6">
    <source>
        <dbReference type="PROSITE-ProRule" id="PRU00169"/>
    </source>
</evidence>
<dbReference type="STRING" id="1009370.ALO_19312"/>
<dbReference type="CDD" id="cd00383">
    <property type="entry name" value="trans_reg_C"/>
    <property type="match status" value="1"/>
</dbReference>
<proteinExistence type="predicted"/>
<dbReference type="Pfam" id="PF00486">
    <property type="entry name" value="Trans_reg_C"/>
    <property type="match status" value="1"/>
</dbReference>
<name>F7NP21_9FIRM</name>
<evidence type="ECO:0000256" key="3">
    <source>
        <dbReference type="ARBA" id="ARBA00023015"/>
    </source>
</evidence>
<evidence type="ECO:0000313" key="11">
    <source>
        <dbReference type="Proteomes" id="UP000003240"/>
    </source>
</evidence>
<evidence type="ECO:0000313" key="10">
    <source>
        <dbReference type="EMBL" id="EGO62144.1"/>
    </source>
</evidence>
<evidence type="ECO:0000256" key="2">
    <source>
        <dbReference type="ARBA" id="ARBA00023012"/>
    </source>
</evidence>
<organism evidence="10 11">
    <name type="scientific">Acetonema longum DSM 6540</name>
    <dbReference type="NCBI Taxonomy" id="1009370"/>
    <lineage>
        <taxon>Bacteria</taxon>
        <taxon>Bacillati</taxon>
        <taxon>Bacillota</taxon>
        <taxon>Negativicutes</taxon>
        <taxon>Acetonemataceae</taxon>
        <taxon>Acetonema</taxon>
    </lineage>
</organism>
<dbReference type="SUPFAM" id="SSF46894">
    <property type="entry name" value="C-terminal effector domain of the bipartite response regulators"/>
    <property type="match status" value="1"/>
</dbReference>
<dbReference type="AlphaFoldDB" id="F7NP21"/>
<keyword evidence="1 6" id="KW-0597">Phosphoprotein</keyword>
<keyword evidence="11" id="KW-1185">Reference proteome</keyword>
<dbReference type="InterPro" id="IPR011006">
    <property type="entry name" value="CheY-like_superfamily"/>
</dbReference>
<reference evidence="10 11" key="1">
    <citation type="journal article" date="2011" name="EMBO J.">
        <title>Structural diversity of bacterial flagellar motors.</title>
        <authorList>
            <person name="Chen S."/>
            <person name="Beeby M."/>
            <person name="Murphy G.E."/>
            <person name="Leadbetter J.R."/>
            <person name="Hendrixson D.R."/>
            <person name="Briegel A."/>
            <person name="Li Z."/>
            <person name="Shi J."/>
            <person name="Tocheva E.I."/>
            <person name="Muller A."/>
            <person name="Dobro M.J."/>
            <person name="Jensen G.J."/>
        </authorList>
    </citation>
    <scope>NUCLEOTIDE SEQUENCE [LARGE SCALE GENOMIC DNA]</scope>
    <source>
        <strain evidence="10 11">DSM 6540</strain>
    </source>
</reference>
<dbReference type="InterPro" id="IPR039420">
    <property type="entry name" value="WalR-like"/>
</dbReference>
<sequence>MKILVVEDEDLLRDTIVTILSTAGFDVDHTNNGDEGLFFAEQIVYDLLILDISLPGTSGLDILKRLRTRKDTVPIFMLTARDRVEDRVLGLDAGADDYMVKPFAVSELFARVKALLRRKGGETTQGLLSYKNITLNPKLKEAYFQSEELWLTAREYELLEFLVLNREQILTKEQIFDRLWGVEAETGLGIVDVYIHFLRKKLSAFSCNRLIRTIRGVGYMLRDKASGSG</sequence>
<dbReference type="InterPro" id="IPR001867">
    <property type="entry name" value="OmpR/PhoB-type_DNA-bd"/>
</dbReference>
<dbReference type="Proteomes" id="UP000003240">
    <property type="component" value="Unassembled WGS sequence"/>
</dbReference>
<dbReference type="OrthoDB" id="25887at2"/>
<dbReference type="PROSITE" id="PS50110">
    <property type="entry name" value="RESPONSE_REGULATORY"/>
    <property type="match status" value="1"/>
</dbReference>
<dbReference type="RefSeq" id="WP_004099079.1">
    <property type="nucleotide sequence ID" value="NZ_AFGF01000240.1"/>
</dbReference>
<keyword evidence="4 7" id="KW-0238">DNA-binding</keyword>
<feature type="modified residue" description="4-aspartylphosphate" evidence="6">
    <location>
        <position position="51"/>
    </location>
</feature>
<dbReference type="InterPro" id="IPR036388">
    <property type="entry name" value="WH-like_DNA-bd_sf"/>
</dbReference>
<dbReference type="SMART" id="SM00862">
    <property type="entry name" value="Trans_reg_C"/>
    <property type="match status" value="1"/>
</dbReference>
<dbReference type="InterPro" id="IPR001789">
    <property type="entry name" value="Sig_transdc_resp-reg_receiver"/>
</dbReference>
<comment type="caution">
    <text evidence="10">The sequence shown here is derived from an EMBL/GenBank/DDBJ whole genome shotgun (WGS) entry which is preliminary data.</text>
</comment>
<feature type="domain" description="OmpR/PhoB-type" evidence="9">
    <location>
        <begin position="125"/>
        <end position="223"/>
    </location>
</feature>
<dbReference type="Gene3D" id="6.10.250.690">
    <property type="match status" value="1"/>
</dbReference>
<feature type="domain" description="Response regulatory" evidence="8">
    <location>
        <begin position="2"/>
        <end position="116"/>
    </location>
</feature>
<dbReference type="EMBL" id="AFGF01000240">
    <property type="protein sequence ID" value="EGO62144.1"/>
    <property type="molecule type" value="Genomic_DNA"/>
</dbReference>
<keyword evidence="3" id="KW-0805">Transcription regulation</keyword>
<dbReference type="GO" id="GO:0032993">
    <property type="term" value="C:protein-DNA complex"/>
    <property type="evidence" value="ECO:0007669"/>
    <property type="project" value="TreeGrafter"/>
</dbReference>
<feature type="DNA-binding region" description="OmpR/PhoB-type" evidence="7">
    <location>
        <begin position="125"/>
        <end position="223"/>
    </location>
</feature>
<evidence type="ECO:0000256" key="5">
    <source>
        <dbReference type="ARBA" id="ARBA00023163"/>
    </source>
</evidence>
<keyword evidence="5" id="KW-0804">Transcription</keyword>
<protein>
    <submittedName>
        <fullName evidence="10">Two-component response regulator</fullName>
    </submittedName>
</protein>
<evidence type="ECO:0000259" key="9">
    <source>
        <dbReference type="PROSITE" id="PS51755"/>
    </source>
</evidence>